<dbReference type="Gene3D" id="3.40.640.10">
    <property type="entry name" value="Type I PLP-dependent aspartate aminotransferase-like (Major domain)"/>
    <property type="match status" value="1"/>
</dbReference>
<feature type="domain" description="Aminotransferase class I/classII large" evidence="3">
    <location>
        <begin position="23"/>
        <end position="350"/>
    </location>
</feature>
<dbReference type="PANTHER" id="PTHR42885">
    <property type="entry name" value="HISTIDINOL-PHOSPHATE AMINOTRANSFERASE-RELATED"/>
    <property type="match status" value="1"/>
</dbReference>
<dbReference type="Proteomes" id="UP000317863">
    <property type="component" value="Unassembled WGS sequence"/>
</dbReference>
<dbReference type="InterPro" id="IPR015422">
    <property type="entry name" value="PyrdxlP-dep_Trfase_small"/>
</dbReference>
<evidence type="ECO:0000313" key="5">
    <source>
        <dbReference type="Proteomes" id="UP000317863"/>
    </source>
</evidence>
<dbReference type="GO" id="GO:0008483">
    <property type="term" value="F:transaminase activity"/>
    <property type="evidence" value="ECO:0007669"/>
    <property type="project" value="UniProtKB-KW"/>
</dbReference>
<accession>A0A544QT40</accession>
<dbReference type="InterPro" id="IPR015421">
    <property type="entry name" value="PyrdxlP-dep_Trfase_major"/>
</dbReference>
<keyword evidence="5" id="KW-1185">Reference proteome</keyword>
<dbReference type="EMBL" id="SGJB01000021">
    <property type="protein sequence ID" value="TQQ83204.1"/>
    <property type="molecule type" value="Genomic_DNA"/>
</dbReference>
<sequence>MEKLGHGADVESMVEQYGKKNTKVIDFSSNINPEMPGCIDSIIKSGADALSRYPDIEYRRVRKNISEYLDIDMEYVIPGNGATELIYLLMKNIGKKIAIINPTFSEYRRSATLSGLEVVDFVMDSKNGFRLDIDEIESRIDEFDSLFICNPNNPDGKLRDIYELMDIMKKHGKLLIVDETFIEFSPMYRERSLVSELETNRNLFIIRAATKFFGMPGIRLGYALTSNKEIIDGIYRYKEPWSLNSFADAASEYIFKESEYMERSRKYFEKEIEFMTSELKKIKGINVYETDTNFILIRLDGIKASEIRKILFERADILIRDASNFIGLDDSFIRVAVKKHEENIVLINAISSVMGLL</sequence>
<dbReference type="SUPFAM" id="SSF53383">
    <property type="entry name" value="PLP-dependent transferases"/>
    <property type="match status" value="1"/>
</dbReference>
<comment type="caution">
    <text evidence="4">The sequence shown here is derived from an EMBL/GenBank/DDBJ whole genome shotgun (WGS) entry which is preliminary data.</text>
</comment>
<dbReference type="Gene3D" id="3.90.1150.10">
    <property type="entry name" value="Aspartate Aminotransferase, domain 1"/>
    <property type="match status" value="1"/>
</dbReference>
<dbReference type="GO" id="GO:0030170">
    <property type="term" value="F:pyridoxal phosphate binding"/>
    <property type="evidence" value="ECO:0007669"/>
    <property type="project" value="InterPro"/>
</dbReference>
<evidence type="ECO:0000256" key="2">
    <source>
        <dbReference type="ARBA" id="ARBA00022898"/>
    </source>
</evidence>
<evidence type="ECO:0000313" key="4">
    <source>
        <dbReference type="EMBL" id="TQQ83204.1"/>
    </source>
</evidence>
<name>A0A544QT40_9FIRM</name>
<keyword evidence="2" id="KW-0663">Pyridoxal phosphate</keyword>
<dbReference type="AlphaFoldDB" id="A0A544QT40"/>
<reference evidence="4 5" key="1">
    <citation type="submission" date="2019-02" db="EMBL/GenBank/DDBJ databases">
        <title>Peptostreptococcaceae bacterium ZHW00191 nov., a new bacterium isolated from the human gut.</title>
        <authorList>
            <person name="Zhou H.-W."/>
            <person name="Chen X.-J."/>
        </authorList>
    </citation>
    <scope>NUCLEOTIDE SEQUENCE [LARGE SCALE GENOMIC DNA]</scope>
    <source>
        <strain evidence="4 5">ZHW00191</strain>
    </source>
</reference>
<dbReference type="InterPro" id="IPR015424">
    <property type="entry name" value="PyrdxlP-dep_Trfase"/>
</dbReference>
<keyword evidence="4" id="KW-0808">Transferase</keyword>
<dbReference type="InterPro" id="IPR004839">
    <property type="entry name" value="Aminotransferase_I/II_large"/>
</dbReference>
<evidence type="ECO:0000259" key="3">
    <source>
        <dbReference type="Pfam" id="PF00155"/>
    </source>
</evidence>
<dbReference type="RefSeq" id="WP_142536698.1">
    <property type="nucleotide sequence ID" value="NZ_SGJB01000021.1"/>
</dbReference>
<organism evidence="4 5">
    <name type="scientific">Peptacetobacter hominis</name>
    <dbReference type="NCBI Taxonomy" id="2743610"/>
    <lineage>
        <taxon>Bacteria</taxon>
        <taxon>Bacillati</taxon>
        <taxon>Bacillota</taxon>
        <taxon>Clostridia</taxon>
        <taxon>Peptostreptococcales</taxon>
        <taxon>Peptostreptococcaceae</taxon>
        <taxon>Peptacetobacter</taxon>
    </lineage>
</organism>
<proteinExistence type="predicted"/>
<comment type="cofactor">
    <cofactor evidence="1">
        <name>pyridoxal 5'-phosphate</name>
        <dbReference type="ChEBI" id="CHEBI:597326"/>
    </cofactor>
</comment>
<gene>
    <name evidence="4" type="ORF">EXD82_09610</name>
</gene>
<dbReference type="CDD" id="cd00609">
    <property type="entry name" value="AAT_like"/>
    <property type="match status" value="1"/>
</dbReference>
<dbReference type="Pfam" id="PF00155">
    <property type="entry name" value="Aminotran_1_2"/>
    <property type="match status" value="1"/>
</dbReference>
<protein>
    <submittedName>
        <fullName evidence="4">Aminotransferase class I/II-fold pyridoxal phosphate-dependent enzyme</fullName>
    </submittedName>
</protein>
<dbReference type="OrthoDB" id="9813612at2"/>
<evidence type="ECO:0000256" key="1">
    <source>
        <dbReference type="ARBA" id="ARBA00001933"/>
    </source>
</evidence>
<dbReference type="PANTHER" id="PTHR42885:SF1">
    <property type="entry name" value="THREONINE-PHOSPHATE DECARBOXYLASE"/>
    <property type="match status" value="1"/>
</dbReference>
<keyword evidence="4" id="KW-0032">Aminotransferase</keyword>